<keyword evidence="6" id="KW-0378">Hydrolase</keyword>
<dbReference type="PANTHER" id="PTHR30580">
    <property type="entry name" value="PRIMOSOMAL PROTEIN N"/>
    <property type="match status" value="1"/>
</dbReference>
<dbReference type="GO" id="GO:0006270">
    <property type="term" value="P:DNA replication initiation"/>
    <property type="evidence" value="ECO:0007669"/>
    <property type="project" value="TreeGrafter"/>
</dbReference>
<dbReference type="STRING" id="1305675.BFG57_02680"/>
<keyword evidence="1" id="KW-0547">Nucleotide-binding</keyword>
<sequence length="500" mass="57565">MLYSEQLYTGKPIIVPEALAQSLIDMLPISECTFNETLPKNKNYPYVQPLQQFLQHKRLPINLIPFEIQVIHDHYLNGFIRYQKGLIKNNNEFQCQRCGNHDQHLFARMPCVRCKKECMYCRKCLVMGRVNACTMLISWCGEETTHIQNNHHCDSLLTLSTGQQTASNKVVEAIQEKKQLLVWAVCGSGKTEVLFSGIEYALNQGLTICIATPRTDVVLELAPRLKKAFPTVEVVSLYGNSKDKERNGQLMISTTHQLLRYYRTFEVMILDEVDAFPYRVEPMLQYALNQSRKIDSSLIYLTATPDKQLLQSEDLDIITIPARYHRHPLPVPNFKWCGNWQKALEKELLPYVFVSWLSERIDKNKQVLLFVPHIRTLEQVVILISELDRSVTGVHAEDRNRKEKVERFRNQEIMILVTTTILERGITVPNIDVAVLGAEDNIFTESALVQIAGRVGRSPKFPTGVVTFFHYGITNEMVKARRQIERMNREASEKGLIDLK</sequence>
<keyword evidence="7" id="KW-1185">Reference proteome</keyword>
<dbReference type="SMART" id="SM00490">
    <property type="entry name" value="HELICc"/>
    <property type="match status" value="1"/>
</dbReference>
<dbReference type="InterPro" id="IPR027417">
    <property type="entry name" value="P-loop_NTPase"/>
</dbReference>
<dbReference type="GO" id="GO:0003677">
    <property type="term" value="F:DNA binding"/>
    <property type="evidence" value="ECO:0007669"/>
    <property type="project" value="UniProtKB-KW"/>
</dbReference>
<evidence type="ECO:0000256" key="2">
    <source>
        <dbReference type="ARBA" id="ARBA00022840"/>
    </source>
</evidence>
<dbReference type="InterPro" id="IPR006935">
    <property type="entry name" value="Helicase/UvrB_N"/>
</dbReference>
<dbReference type="Proteomes" id="UP000095209">
    <property type="component" value="Unassembled WGS sequence"/>
</dbReference>
<gene>
    <name evidence="6" type="ORF">BFG57_02680</name>
</gene>
<protein>
    <submittedName>
        <fullName evidence="6">DNA/RNA helicase</fullName>
    </submittedName>
</protein>
<feature type="domain" description="Helicase C-terminal" evidence="5">
    <location>
        <begin position="348"/>
        <end position="500"/>
    </location>
</feature>
<evidence type="ECO:0000256" key="3">
    <source>
        <dbReference type="ARBA" id="ARBA00023125"/>
    </source>
</evidence>
<dbReference type="Pfam" id="PF00271">
    <property type="entry name" value="Helicase_C"/>
    <property type="match status" value="1"/>
</dbReference>
<dbReference type="AlphaFoldDB" id="A0A1E5LDN8"/>
<dbReference type="GO" id="GO:0006302">
    <property type="term" value="P:double-strand break repair"/>
    <property type="evidence" value="ECO:0007669"/>
    <property type="project" value="TreeGrafter"/>
</dbReference>
<accession>A0A1E5LDN8</accession>
<dbReference type="FunFam" id="3.40.50.300:FF:001736">
    <property type="entry name" value="COMF operon protein 1"/>
    <property type="match status" value="1"/>
</dbReference>
<dbReference type="GO" id="GO:0006310">
    <property type="term" value="P:DNA recombination"/>
    <property type="evidence" value="ECO:0007669"/>
    <property type="project" value="TreeGrafter"/>
</dbReference>
<reference evidence="6 7" key="1">
    <citation type="submission" date="2016-08" db="EMBL/GenBank/DDBJ databases">
        <title>Genome of Bacillus solimangrovi GH2-4.</title>
        <authorList>
            <person name="Lim S."/>
            <person name="Kim B.-C."/>
        </authorList>
    </citation>
    <scope>NUCLEOTIDE SEQUENCE [LARGE SCALE GENOMIC DNA]</scope>
    <source>
        <strain evidence="6 7">GH2-4</strain>
    </source>
</reference>
<evidence type="ECO:0000256" key="1">
    <source>
        <dbReference type="ARBA" id="ARBA00022741"/>
    </source>
</evidence>
<evidence type="ECO:0000259" key="4">
    <source>
        <dbReference type="PROSITE" id="PS51192"/>
    </source>
</evidence>
<dbReference type="InterPro" id="IPR014001">
    <property type="entry name" value="Helicase_ATP-bd"/>
</dbReference>
<dbReference type="OrthoDB" id="2077914at2"/>
<dbReference type="EMBL" id="MJEH01000033">
    <property type="protein sequence ID" value="OEH92194.1"/>
    <property type="molecule type" value="Genomic_DNA"/>
</dbReference>
<dbReference type="GO" id="GO:0043138">
    <property type="term" value="F:3'-5' DNA helicase activity"/>
    <property type="evidence" value="ECO:0007669"/>
    <property type="project" value="TreeGrafter"/>
</dbReference>
<evidence type="ECO:0000313" key="7">
    <source>
        <dbReference type="Proteomes" id="UP000095209"/>
    </source>
</evidence>
<dbReference type="PROSITE" id="PS51192">
    <property type="entry name" value="HELICASE_ATP_BIND_1"/>
    <property type="match status" value="1"/>
</dbReference>
<evidence type="ECO:0000259" key="5">
    <source>
        <dbReference type="PROSITE" id="PS51194"/>
    </source>
</evidence>
<dbReference type="CDD" id="cd18785">
    <property type="entry name" value="SF2_C"/>
    <property type="match status" value="1"/>
</dbReference>
<keyword evidence="6" id="KW-0347">Helicase</keyword>
<dbReference type="SUPFAM" id="SSF52540">
    <property type="entry name" value="P-loop containing nucleoside triphosphate hydrolases"/>
    <property type="match status" value="1"/>
</dbReference>
<keyword evidence="3" id="KW-0238">DNA-binding</keyword>
<dbReference type="InterPro" id="IPR001650">
    <property type="entry name" value="Helicase_C-like"/>
</dbReference>
<proteinExistence type="predicted"/>
<comment type="caution">
    <text evidence="6">The sequence shown here is derived from an EMBL/GenBank/DDBJ whole genome shotgun (WGS) entry which is preliminary data.</text>
</comment>
<dbReference type="Pfam" id="PF04851">
    <property type="entry name" value="ResIII"/>
    <property type="match status" value="1"/>
</dbReference>
<name>A0A1E5LDN8_9BACI</name>
<dbReference type="PROSITE" id="PS51194">
    <property type="entry name" value="HELICASE_CTER"/>
    <property type="match status" value="1"/>
</dbReference>
<dbReference type="GO" id="GO:0005524">
    <property type="term" value="F:ATP binding"/>
    <property type="evidence" value="ECO:0007669"/>
    <property type="project" value="UniProtKB-KW"/>
</dbReference>
<dbReference type="CDD" id="cd17925">
    <property type="entry name" value="DEXDc_ComFA"/>
    <property type="match status" value="1"/>
</dbReference>
<feature type="domain" description="Helicase ATP-binding" evidence="4">
    <location>
        <begin position="171"/>
        <end position="323"/>
    </location>
</feature>
<dbReference type="GO" id="GO:0016787">
    <property type="term" value="F:hydrolase activity"/>
    <property type="evidence" value="ECO:0007669"/>
    <property type="project" value="InterPro"/>
</dbReference>
<keyword evidence="2" id="KW-0067">ATP-binding</keyword>
<dbReference type="Gene3D" id="3.40.50.300">
    <property type="entry name" value="P-loop containing nucleotide triphosphate hydrolases"/>
    <property type="match status" value="2"/>
</dbReference>
<dbReference type="PANTHER" id="PTHR30580:SF1">
    <property type="entry name" value="COMF OPERON PROTEIN 1"/>
    <property type="match status" value="1"/>
</dbReference>
<dbReference type="SMART" id="SM00487">
    <property type="entry name" value="DEXDc"/>
    <property type="match status" value="1"/>
</dbReference>
<evidence type="ECO:0000313" key="6">
    <source>
        <dbReference type="EMBL" id="OEH92194.1"/>
    </source>
</evidence>
<organism evidence="6 7">
    <name type="scientific">Bacillus solimangrovi</name>
    <dbReference type="NCBI Taxonomy" id="1305675"/>
    <lineage>
        <taxon>Bacteria</taxon>
        <taxon>Bacillati</taxon>
        <taxon>Bacillota</taxon>
        <taxon>Bacilli</taxon>
        <taxon>Bacillales</taxon>
        <taxon>Bacillaceae</taxon>
        <taxon>Bacillus</taxon>
    </lineage>
</organism>